<protein>
    <recommendedName>
        <fullName evidence="3">SRPBCC family protein</fullName>
    </recommendedName>
</protein>
<comment type="caution">
    <text evidence="1">The sequence shown here is derived from an EMBL/GenBank/DDBJ whole genome shotgun (WGS) entry which is preliminary data.</text>
</comment>
<dbReference type="Gene3D" id="3.30.530.20">
    <property type="match status" value="1"/>
</dbReference>
<sequence length="128" mass="13615">MPAPPEHVFDQAANVGQLDTWLPAAPHAQAADLPAVTVHEDRTDTGTSAVLRARPDRLRLEWGTRDQGGCTGWLQVSGIGGGASEVTMHLSFADDSHDPGGTTVGDALETSLKRLEEQVRLRVEHTAG</sequence>
<gene>
    <name evidence="1" type="ORF">GCM10010384_49000</name>
</gene>
<reference evidence="2" key="1">
    <citation type="journal article" date="2019" name="Int. J. Syst. Evol. Microbiol.">
        <title>The Global Catalogue of Microorganisms (GCM) 10K type strain sequencing project: providing services to taxonomists for standard genome sequencing and annotation.</title>
        <authorList>
            <consortium name="The Broad Institute Genomics Platform"/>
            <consortium name="The Broad Institute Genome Sequencing Center for Infectious Disease"/>
            <person name="Wu L."/>
            <person name="Ma J."/>
        </authorList>
    </citation>
    <scope>NUCLEOTIDE SEQUENCE [LARGE SCALE GENOMIC DNA]</scope>
    <source>
        <strain evidence="2">JCM 4957</strain>
    </source>
</reference>
<accession>A0ABQ3A4R5</accession>
<keyword evidence="2" id="KW-1185">Reference proteome</keyword>
<evidence type="ECO:0000313" key="1">
    <source>
        <dbReference type="EMBL" id="GGY35849.1"/>
    </source>
</evidence>
<name>A0ABQ3A4R5_9ACTN</name>
<dbReference type="Pfam" id="PF10604">
    <property type="entry name" value="Polyketide_cyc2"/>
    <property type="match status" value="1"/>
</dbReference>
<organism evidence="1 2">
    <name type="scientific">Streptomyces djakartensis</name>
    <dbReference type="NCBI Taxonomy" id="68193"/>
    <lineage>
        <taxon>Bacteria</taxon>
        <taxon>Bacillati</taxon>
        <taxon>Actinomycetota</taxon>
        <taxon>Actinomycetes</taxon>
        <taxon>Kitasatosporales</taxon>
        <taxon>Streptomycetaceae</taxon>
        <taxon>Streptomyces</taxon>
    </lineage>
</organism>
<proteinExistence type="predicted"/>
<dbReference type="SUPFAM" id="SSF55961">
    <property type="entry name" value="Bet v1-like"/>
    <property type="match status" value="1"/>
</dbReference>
<evidence type="ECO:0000313" key="2">
    <source>
        <dbReference type="Proteomes" id="UP000653308"/>
    </source>
</evidence>
<dbReference type="InterPro" id="IPR019587">
    <property type="entry name" value="Polyketide_cyclase/dehydratase"/>
</dbReference>
<dbReference type="EMBL" id="BMWE01000014">
    <property type="protein sequence ID" value="GGY35849.1"/>
    <property type="molecule type" value="Genomic_DNA"/>
</dbReference>
<dbReference type="InterPro" id="IPR023393">
    <property type="entry name" value="START-like_dom_sf"/>
</dbReference>
<dbReference type="Proteomes" id="UP000653308">
    <property type="component" value="Unassembled WGS sequence"/>
</dbReference>
<evidence type="ECO:0008006" key="3">
    <source>
        <dbReference type="Google" id="ProtNLM"/>
    </source>
</evidence>